<keyword evidence="4" id="KW-1185">Reference proteome</keyword>
<feature type="region of interest" description="Disordered" evidence="2">
    <location>
        <begin position="24"/>
        <end position="58"/>
    </location>
</feature>
<proteinExistence type="predicted"/>
<name>M2QX04_CERS8</name>
<dbReference type="HOGENOM" id="CLU_892968_0_0_1"/>
<dbReference type="EMBL" id="KB446127">
    <property type="protein sequence ID" value="EMD30457.1"/>
    <property type="molecule type" value="Genomic_DNA"/>
</dbReference>
<gene>
    <name evidence="3" type="ORF">CERSUDRAFT_78803</name>
</gene>
<evidence type="ECO:0000256" key="2">
    <source>
        <dbReference type="SAM" id="MobiDB-lite"/>
    </source>
</evidence>
<evidence type="ECO:0000313" key="4">
    <source>
        <dbReference type="Proteomes" id="UP000016930"/>
    </source>
</evidence>
<feature type="coiled-coil region" evidence="1">
    <location>
        <begin position="263"/>
        <end position="308"/>
    </location>
</feature>
<organism evidence="3 4">
    <name type="scientific">Ceriporiopsis subvermispora (strain B)</name>
    <name type="common">White-rot fungus</name>
    <name type="synonym">Gelatoporia subvermispora</name>
    <dbReference type="NCBI Taxonomy" id="914234"/>
    <lineage>
        <taxon>Eukaryota</taxon>
        <taxon>Fungi</taxon>
        <taxon>Dikarya</taxon>
        <taxon>Basidiomycota</taxon>
        <taxon>Agaricomycotina</taxon>
        <taxon>Agaricomycetes</taxon>
        <taxon>Polyporales</taxon>
        <taxon>Gelatoporiaceae</taxon>
        <taxon>Gelatoporia</taxon>
    </lineage>
</organism>
<reference evidence="3 4" key="1">
    <citation type="journal article" date="2012" name="Proc. Natl. Acad. Sci. U.S.A.">
        <title>Comparative genomics of Ceriporiopsis subvermispora and Phanerochaete chrysosporium provide insight into selective ligninolysis.</title>
        <authorList>
            <person name="Fernandez-Fueyo E."/>
            <person name="Ruiz-Duenas F.J."/>
            <person name="Ferreira P."/>
            <person name="Floudas D."/>
            <person name="Hibbett D.S."/>
            <person name="Canessa P."/>
            <person name="Larrondo L.F."/>
            <person name="James T.Y."/>
            <person name="Seelenfreund D."/>
            <person name="Lobos S."/>
            <person name="Polanco R."/>
            <person name="Tello M."/>
            <person name="Honda Y."/>
            <person name="Watanabe T."/>
            <person name="Watanabe T."/>
            <person name="Ryu J.S."/>
            <person name="Kubicek C.P."/>
            <person name="Schmoll M."/>
            <person name="Gaskell J."/>
            <person name="Hammel K.E."/>
            <person name="St John F.J."/>
            <person name="Vanden Wymelenberg A."/>
            <person name="Sabat G."/>
            <person name="Splinter BonDurant S."/>
            <person name="Syed K."/>
            <person name="Yadav J.S."/>
            <person name="Doddapaneni H."/>
            <person name="Subramanian V."/>
            <person name="Lavin J.L."/>
            <person name="Oguiza J.A."/>
            <person name="Perez G."/>
            <person name="Pisabarro A.G."/>
            <person name="Ramirez L."/>
            <person name="Santoyo F."/>
            <person name="Master E."/>
            <person name="Coutinho P.M."/>
            <person name="Henrissat B."/>
            <person name="Lombard V."/>
            <person name="Magnuson J.K."/>
            <person name="Kuees U."/>
            <person name="Hori C."/>
            <person name="Igarashi K."/>
            <person name="Samejima M."/>
            <person name="Held B.W."/>
            <person name="Barry K.W."/>
            <person name="LaButti K.M."/>
            <person name="Lapidus A."/>
            <person name="Lindquist E.A."/>
            <person name="Lucas S.M."/>
            <person name="Riley R."/>
            <person name="Salamov A.A."/>
            <person name="Hoffmeister D."/>
            <person name="Schwenk D."/>
            <person name="Hadar Y."/>
            <person name="Yarden O."/>
            <person name="de Vries R.P."/>
            <person name="Wiebenga A."/>
            <person name="Stenlid J."/>
            <person name="Eastwood D."/>
            <person name="Grigoriev I.V."/>
            <person name="Berka R.M."/>
            <person name="Blanchette R.A."/>
            <person name="Kersten P."/>
            <person name="Martinez A.T."/>
            <person name="Vicuna R."/>
            <person name="Cullen D."/>
        </authorList>
    </citation>
    <scope>NUCLEOTIDE SEQUENCE [LARGE SCALE GENOMIC DNA]</scope>
    <source>
        <strain evidence="3 4">B</strain>
    </source>
</reference>
<accession>M2QX04</accession>
<evidence type="ECO:0000256" key="1">
    <source>
        <dbReference type="SAM" id="Coils"/>
    </source>
</evidence>
<protein>
    <submittedName>
        <fullName evidence="3">Uncharacterized protein</fullName>
    </submittedName>
</protein>
<feature type="non-terminal residue" evidence="3">
    <location>
        <position position="1"/>
    </location>
</feature>
<feature type="non-terminal residue" evidence="3">
    <location>
        <position position="312"/>
    </location>
</feature>
<keyword evidence="1" id="KW-0175">Coiled coil</keyword>
<sequence length="312" mass="36012">PRTTPYTPVPGRREELARQAALNTFKTQLEREDYTNEQRKRKLADHLTTPPLPLTDRISSPEPLMLDIKPFPSDLHFHKNVQVNQLRDYKRKFGATATRLTPFFELLDKARASIDPQVATQLWVLGQRFNRLYDNLTTLVEKKAISTREWKDISRDLTTVGKHSFKALKPRFVEHCQELVIELGPDWLKIAEEIESDMLGPLSDIPLGSLAEDSPTPPAVPVPLPHSYPEYSEHWVSAAQQSMTPVDVKNLVDSLYNQFWHGMERMRNEMKEGMRKRKNEARQLQTQIDNLEAIRREQAAQIADAQAMNRLL</sequence>
<dbReference type="OrthoDB" id="2808420at2759"/>
<evidence type="ECO:0000313" key="3">
    <source>
        <dbReference type="EMBL" id="EMD30457.1"/>
    </source>
</evidence>
<feature type="compositionally biased region" description="Basic and acidic residues" evidence="2">
    <location>
        <begin position="28"/>
        <end position="38"/>
    </location>
</feature>
<dbReference type="Proteomes" id="UP000016930">
    <property type="component" value="Unassembled WGS sequence"/>
</dbReference>
<dbReference type="AlphaFoldDB" id="M2QX04"/>